<feature type="region of interest" description="Disordered" evidence="1">
    <location>
        <begin position="14"/>
        <end position="33"/>
    </location>
</feature>
<evidence type="ECO:0000313" key="4">
    <source>
        <dbReference type="Proteomes" id="UP000552097"/>
    </source>
</evidence>
<dbReference type="EMBL" id="JACHMO010000001">
    <property type="protein sequence ID" value="MBB5805017.1"/>
    <property type="molecule type" value="Genomic_DNA"/>
</dbReference>
<proteinExistence type="predicted"/>
<dbReference type="RefSeq" id="WP_184923245.1">
    <property type="nucleotide sequence ID" value="NZ_JACHMO010000001.1"/>
</dbReference>
<dbReference type="Proteomes" id="UP000552097">
    <property type="component" value="Unassembled WGS sequence"/>
</dbReference>
<accession>A0A7W9M2J0</accession>
<feature type="region of interest" description="Disordered" evidence="1">
    <location>
        <begin position="74"/>
        <end position="130"/>
    </location>
</feature>
<keyword evidence="2" id="KW-0812">Transmembrane</keyword>
<keyword evidence="2" id="KW-0472">Membrane</keyword>
<evidence type="ECO:0000256" key="2">
    <source>
        <dbReference type="SAM" id="Phobius"/>
    </source>
</evidence>
<gene>
    <name evidence="3" type="ORF">F4560_004785</name>
</gene>
<sequence>MNEHELKSALQDVMVASSPPPPMDAGAALDRGRRADRRRKATWAVAVAGLGVVAIAVGAVLVPNLAGGDGVQVAGGQSSVPASAPPMTSVPPSVTATLSPPPTSEDAKASTERPWPNGQGDRTSTNGPRADKSVAVLNDLGSSLPNGVEAVDKAAVGRLDYGPLRRTQSQFADYTADGLEIWEYLAYTPVVRGGTEGVGHLWMQVETKGNSRVEDVSGCGMVIRQTYPVTDGSGRCDILDVGGKQVVVVTAAGPENGMEQAAFYRYDDSTLVIVAQSREYLNSGHPALAERPLTSQQLAAIAVDPKFHLD</sequence>
<dbReference type="AlphaFoldDB" id="A0A7W9M2J0"/>
<name>A0A7W9M2J0_9PSEU</name>
<keyword evidence="2" id="KW-1133">Transmembrane helix</keyword>
<evidence type="ECO:0000313" key="3">
    <source>
        <dbReference type="EMBL" id="MBB5805017.1"/>
    </source>
</evidence>
<comment type="caution">
    <text evidence="3">The sequence shown here is derived from an EMBL/GenBank/DDBJ whole genome shotgun (WGS) entry which is preliminary data.</text>
</comment>
<feature type="transmembrane region" description="Helical" evidence="2">
    <location>
        <begin position="41"/>
        <end position="62"/>
    </location>
</feature>
<protein>
    <submittedName>
        <fullName evidence="3">Cell wall assembly regulator SMI1</fullName>
    </submittedName>
</protein>
<organism evidence="3 4">
    <name type="scientific">Saccharothrix ecbatanensis</name>
    <dbReference type="NCBI Taxonomy" id="1105145"/>
    <lineage>
        <taxon>Bacteria</taxon>
        <taxon>Bacillati</taxon>
        <taxon>Actinomycetota</taxon>
        <taxon>Actinomycetes</taxon>
        <taxon>Pseudonocardiales</taxon>
        <taxon>Pseudonocardiaceae</taxon>
        <taxon>Saccharothrix</taxon>
    </lineage>
</organism>
<evidence type="ECO:0000256" key="1">
    <source>
        <dbReference type="SAM" id="MobiDB-lite"/>
    </source>
</evidence>
<keyword evidence="4" id="KW-1185">Reference proteome</keyword>
<reference evidence="3 4" key="1">
    <citation type="submission" date="2020-08" db="EMBL/GenBank/DDBJ databases">
        <title>Sequencing the genomes of 1000 actinobacteria strains.</title>
        <authorList>
            <person name="Klenk H.-P."/>
        </authorList>
    </citation>
    <scope>NUCLEOTIDE SEQUENCE [LARGE SCALE GENOMIC DNA]</scope>
    <source>
        <strain evidence="3 4">DSM 45486</strain>
    </source>
</reference>